<protein>
    <submittedName>
        <fullName evidence="3">Uncharacterized protein</fullName>
    </submittedName>
</protein>
<keyword evidence="2" id="KW-1133">Transmembrane helix</keyword>
<dbReference type="AlphaFoldDB" id="A0AAD5PNZ3"/>
<name>A0AAD5PNZ3_9CRUS</name>
<keyword evidence="4" id="KW-1185">Reference proteome</keyword>
<dbReference type="EMBL" id="WJBH02000008">
    <property type="protein sequence ID" value="KAI9553817.1"/>
    <property type="molecule type" value="Genomic_DNA"/>
</dbReference>
<organism evidence="3 4">
    <name type="scientific">Daphnia sinensis</name>
    <dbReference type="NCBI Taxonomy" id="1820382"/>
    <lineage>
        <taxon>Eukaryota</taxon>
        <taxon>Metazoa</taxon>
        <taxon>Ecdysozoa</taxon>
        <taxon>Arthropoda</taxon>
        <taxon>Crustacea</taxon>
        <taxon>Branchiopoda</taxon>
        <taxon>Diplostraca</taxon>
        <taxon>Cladocera</taxon>
        <taxon>Anomopoda</taxon>
        <taxon>Daphniidae</taxon>
        <taxon>Daphnia</taxon>
        <taxon>Daphnia similis group</taxon>
    </lineage>
</organism>
<feature type="coiled-coil region" evidence="1">
    <location>
        <begin position="151"/>
        <end position="288"/>
    </location>
</feature>
<evidence type="ECO:0000256" key="2">
    <source>
        <dbReference type="SAM" id="Phobius"/>
    </source>
</evidence>
<keyword evidence="1" id="KW-0175">Coiled coil</keyword>
<gene>
    <name evidence="3" type="ORF">GHT06_019086</name>
</gene>
<keyword evidence="2" id="KW-0812">Transmembrane</keyword>
<accession>A0AAD5PNZ3</accession>
<sequence length="396" mass="45837">MEHQFFDTFFVYFFGPFFLFGLKWMLNSMLNIFLPDPESLPAPKKIQPEIKLPLPPTKEGASCLQKNGFLPDGIKSMNNPDEITNERQATLMTTELERIKLLRELVKNTDKKLLQLKAAFDVEKFVLMQAVNTWKPCAHAHADQKSHFKQDKQLESYAEEAKYELEKLKETFSKEMAELRALMEDDQASLKLAEGRQRELQDMLVKETQESDDLRTEMSHALANQEALYEETVKQLKLVAEQAKRQLMEVRQTHQEEVMELKVENRIMKEALKSAEEKMKEMEEISLKRTKAAESLANEQTAALTEAVNTLHVAVKHAKDEVLGDSSSSRVEEKREGTNETLENWLIKNGFLTRIPPKTWMELLEHTGFLMEEKLNNLKSKAEMLFHSNKTTQQTE</sequence>
<comment type="caution">
    <text evidence="3">The sequence shown here is derived from an EMBL/GenBank/DDBJ whole genome shotgun (WGS) entry which is preliminary data.</text>
</comment>
<feature type="transmembrane region" description="Helical" evidence="2">
    <location>
        <begin position="9"/>
        <end position="26"/>
    </location>
</feature>
<proteinExistence type="predicted"/>
<dbReference type="Proteomes" id="UP000820818">
    <property type="component" value="Linkage Group LG8"/>
</dbReference>
<evidence type="ECO:0000313" key="3">
    <source>
        <dbReference type="EMBL" id="KAI9553817.1"/>
    </source>
</evidence>
<evidence type="ECO:0000313" key="4">
    <source>
        <dbReference type="Proteomes" id="UP000820818"/>
    </source>
</evidence>
<evidence type="ECO:0000256" key="1">
    <source>
        <dbReference type="SAM" id="Coils"/>
    </source>
</evidence>
<keyword evidence="2" id="KW-0472">Membrane</keyword>
<reference evidence="3 4" key="1">
    <citation type="submission" date="2022-05" db="EMBL/GenBank/DDBJ databases">
        <title>A multi-omics perspective on studying reproductive biology in Daphnia sinensis.</title>
        <authorList>
            <person name="Jia J."/>
        </authorList>
    </citation>
    <scope>NUCLEOTIDE SEQUENCE [LARGE SCALE GENOMIC DNA]</scope>
    <source>
        <strain evidence="3 4">WSL</strain>
    </source>
</reference>